<evidence type="ECO:0000313" key="4">
    <source>
        <dbReference type="EMBL" id="KAG6751972.1"/>
    </source>
</evidence>
<reference evidence="4" key="1">
    <citation type="journal article" date="2020" name="bioRxiv">
        <title>Hybrid origin of Populus tomentosa Carr. identified through genome sequencing and phylogenomic analysis.</title>
        <authorList>
            <person name="An X."/>
            <person name="Gao K."/>
            <person name="Chen Z."/>
            <person name="Li J."/>
            <person name="Yang X."/>
            <person name="Yang X."/>
            <person name="Zhou J."/>
            <person name="Guo T."/>
            <person name="Zhao T."/>
            <person name="Huang S."/>
            <person name="Miao D."/>
            <person name="Khan W.U."/>
            <person name="Rao P."/>
            <person name="Ye M."/>
            <person name="Lei B."/>
            <person name="Liao W."/>
            <person name="Wang J."/>
            <person name="Ji L."/>
            <person name="Li Y."/>
            <person name="Guo B."/>
            <person name="Mustafa N.S."/>
            <person name="Li S."/>
            <person name="Yun Q."/>
            <person name="Keller S.R."/>
            <person name="Mao J."/>
            <person name="Zhang R."/>
            <person name="Strauss S.H."/>
        </authorList>
    </citation>
    <scope>NUCLEOTIDE SEQUENCE</scope>
    <source>
        <strain evidence="4">GM15</strain>
        <tissue evidence="4">Leaf</tissue>
    </source>
</reference>
<dbReference type="InterPro" id="IPR001810">
    <property type="entry name" value="F-box_dom"/>
</dbReference>
<dbReference type="Proteomes" id="UP000886885">
    <property type="component" value="Chromosome 13A"/>
</dbReference>
<accession>A0A8X8CF85</accession>
<keyword evidence="1" id="KW-0175">Coiled coil</keyword>
<proteinExistence type="predicted"/>
<sequence length="301" mass="34433">MGGVPDELWRQILEMGIQNSKLNYKDLCCISISCRRLHRLSSENSLWLLLLSSDFPSPNQQNPNPNPNPNNSTSASAKSTYKIKFEREKSRKVAAHRRAVLRKESEVLEFERKIREIENGLRQEAEKMRATAAELSNLHKVRQASVALNVWQPEVIRGRQKQIVEQSAVPVESRVHSLEMELKLCRQRISGFDKAYRDEKRRLELAMEQLASMKYHPLRDHKLISSGDKECKKKRKKLKTSVICKSLKLCHFDFEQMLLDLLAKQSPGAFLMVSPVPEKQGTGFSTGLLTSFATGDVEWGT</sequence>
<evidence type="ECO:0000313" key="5">
    <source>
        <dbReference type="Proteomes" id="UP000886885"/>
    </source>
</evidence>
<evidence type="ECO:0000259" key="3">
    <source>
        <dbReference type="Pfam" id="PF12937"/>
    </source>
</evidence>
<dbReference type="Pfam" id="PF12937">
    <property type="entry name" value="F-box-like"/>
    <property type="match status" value="1"/>
</dbReference>
<gene>
    <name evidence="4" type="ORF">POTOM_044187</name>
</gene>
<feature type="coiled-coil region" evidence="1">
    <location>
        <begin position="107"/>
        <end position="138"/>
    </location>
</feature>
<dbReference type="OrthoDB" id="3219396at2759"/>
<feature type="region of interest" description="Disordered" evidence="2">
    <location>
        <begin position="58"/>
        <end position="78"/>
    </location>
</feature>
<dbReference type="AlphaFoldDB" id="A0A8X8CF85"/>
<evidence type="ECO:0000256" key="1">
    <source>
        <dbReference type="SAM" id="Coils"/>
    </source>
</evidence>
<keyword evidence="5" id="KW-1185">Reference proteome</keyword>
<organism evidence="4 5">
    <name type="scientific">Populus tomentosa</name>
    <name type="common">Chinese white poplar</name>
    <dbReference type="NCBI Taxonomy" id="118781"/>
    <lineage>
        <taxon>Eukaryota</taxon>
        <taxon>Viridiplantae</taxon>
        <taxon>Streptophyta</taxon>
        <taxon>Embryophyta</taxon>
        <taxon>Tracheophyta</taxon>
        <taxon>Spermatophyta</taxon>
        <taxon>Magnoliopsida</taxon>
        <taxon>eudicotyledons</taxon>
        <taxon>Gunneridae</taxon>
        <taxon>Pentapetalae</taxon>
        <taxon>rosids</taxon>
        <taxon>fabids</taxon>
        <taxon>Malpighiales</taxon>
        <taxon>Salicaceae</taxon>
        <taxon>Saliceae</taxon>
        <taxon>Populus</taxon>
    </lineage>
</organism>
<dbReference type="EMBL" id="JAAWWB010000025">
    <property type="protein sequence ID" value="KAG6751972.1"/>
    <property type="molecule type" value="Genomic_DNA"/>
</dbReference>
<comment type="caution">
    <text evidence="4">The sequence shown here is derived from an EMBL/GenBank/DDBJ whole genome shotgun (WGS) entry which is preliminary data.</text>
</comment>
<protein>
    <recommendedName>
        <fullName evidence="3">F-box domain-containing protein</fullName>
    </recommendedName>
</protein>
<feature type="domain" description="F-box" evidence="3">
    <location>
        <begin position="4"/>
        <end position="47"/>
    </location>
</feature>
<name>A0A8X8CF85_POPTO</name>
<evidence type="ECO:0000256" key="2">
    <source>
        <dbReference type="SAM" id="MobiDB-lite"/>
    </source>
</evidence>